<comment type="caution">
    <text evidence="3">The sequence shown here is derived from an EMBL/GenBank/DDBJ whole genome shotgun (WGS) entry which is preliminary data.</text>
</comment>
<feature type="domain" description="DUF4765" evidence="2">
    <location>
        <begin position="124"/>
        <end position="239"/>
    </location>
</feature>
<proteinExistence type="predicted"/>
<reference evidence="4" key="1">
    <citation type="submission" date="2015-07" db="EMBL/GenBank/DDBJ databases">
        <title>Draft genome sequence of a Pseudoalteromonas rubra strain, OCN096, isolated from Kaneohe Bay, Oahu, Hawaii.</title>
        <authorList>
            <person name="Beurmann S."/>
            <person name="Ushijima B."/>
            <person name="Belcaid M."/>
            <person name="Callahan S.M."/>
            <person name="Aeby G.S."/>
        </authorList>
    </citation>
    <scope>NUCLEOTIDE SEQUENCE [LARGE SCALE GENOMIC DNA]</scope>
    <source>
        <strain evidence="4">OCN096</strain>
    </source>
</reference>
<accession>A0A0L0EVP7</accession>
<evidence type="ECO:0000259" key="2">
    <source>
        <dbReference type="Pfam" id="PF15962"/>
    </source>
</evidence>
<evidence type="ECO:0000256" key="1">
    <source>
        <dbReference type="SAM" id="MobiDB-lite"/>
    </source>
</evidence>
<dbReference type="InterPro" id="IPR031886">
    <property type="entry name" value="DUF4765"/>
</dbReference>
<evidence type="ECO:0000313" key="4">
    <source>
        <dbReference type="Proteomes" id="UP000036850"/>
    </source>
</evidence>
<dbReference type="AlphaFoldDB" id="A0A0L0EVP7"/>
<evidence type="ECO:0000313" key="3">
    <source>
        <dbReference type="EMBL" id="KNC67928.1"/>
    </source>
</evidence>
<gene>
    <name evidence="3" type="ORF">AC626_07845</name>
</gene>
<feature type="region of interest" description="Disordered" evidence="1">
    <location>
        <begin position="1"/>
        <end position="32"/>
    </location>
</feature>
<dbReference type="Pfam" id="PF15962">
    <property type="entry name" value="DUF4765"/>
    <property type="match status" value="1"/>
</dbReference>
<organism evidence="3 4">
    <name type="scientific">Pseudoalteromonas rubra</name>
    <dbReference type="NCBI Taxonomy" id="43658"/>
    <lineage>
        <taxon>Bacteria</taxon>
        <taxon>Pseudomonadati</taxon>
        <taxon>Pseudomonadota</taxon>
        <taxon>Gammaproteobacteria</taxon>
        <taxon>Alteromonadales</taxon>
        <taxon>Pseudoalteromonadaceae</taxon>
        <taxon>Pseudoalteromonas</taxon>
    </lineage>
</organism>
<sequence>MYLQVKKSELTEKNQYGRSGSKHLKKPAGENENRSVIQRNFWVENSDGSFTWVNGNPDPRVYEDTGVKRKRGYFCFKKSSNVFRKYQETENDENIGINSTSDYMKMEHDSLLPLLTSSTKIREAGKEDYVKLARGMHSMKEYESVLKNKSAGGRKVNPKVAAPTTEMVVATVGMDETIPLIDQESREKRKNWVEYTNDLNIAEQFNRGGIVIVKIKKKYLTEGSKSENGWVIRDEAPVTILYSNPESRQYTFL</sequence>
<dbReference type="PATRIC" id="fig|43658.6.peg.4821"/>
<dbReference type="Proteomes" id="UP000036850">
    <property type="component" value="Unassembled WGS sequence"/>
</dbReference>
<dbReference type="OrthoDB" id="6630571at2"/>
<dbReference type="EMBL" id="LFZX01000043">
    <property type="protein sequence ID" value="KNC67928.1"/>
    <property type="molecule type" value="Genomic_DNA"/>
</dbReference>
<feature type="compositionally biased region" description="Basic and acidic residues" evidence="1">
    <location>
        <begin position="1"/>
        <end position="12"/>
    </location>
</feature>
<name>A0A0L0EVP7_9GAMM</name>
<protein>
    <recommendedName>
        <fullName evidence="2">DUF4765 domain-containing protein</fullName>
    </recommendedName>
</protein>